<accession>A0A1T5G434</accession>
<evidence type="ECO:0000313" key="2">
    <source>
        <dbReference type="EMBL" id="SKC03196.1"/>
    </source>
</evidence>
<protein>
    <submittedName>
        <fullName evidence="2">Uncharacterized protein</fullName>
    </submittedName>
</protein>
<dbReference type="STRING" id="1513896.SAMN05660841_03747"/>
<dbReference type="AlphaFoldDB" id="A0A1T5G434"/>
<evidence type="ECO:0000256" key="1">
    <source>
        <dbReference type="SAM" id="Phobius"/>
    </source>
</evidence>
<dbReference type="Proteomes" id="UP000190150">
    <property type="component" value="Unassembled WGS sequence"/>
</dbReference>
<gene>
    <name evidence="2" type="ORF">SAMN05660841_03747</name>
</gene>
<keyword evidence="1" id="KW-1133">Transmembrane helix</keyword>
<name>A0A1T5G434_9SPHI</name>
<dbReference type="EMBL" id="FUZF01000021">
    <property type="protein sequence ID" value="SKC03196.1"/>
    <property type="molecule type" value="Genomic_DNA"/>
</dbReference>
<organism evidence="2 3">
    <name type="scientific">Sphingobacterium nematocida</name>
    <dbReference type="NCBI Taxonomy" id="1513896"/>
    <lineage>
        <taxon>Bacteria</taxon>
        <taxon>Pseudomonadati</taxon>
        <taxon>Bacteroidota</taxon>
        <taxon>Sphingobacteriia</taxon>
        <taxon>Sphingobacteriales</taxon>
        <taxon>Sphingobacteriaceae</taxon>
        <taxon>Sphingobacterium</taxon>
    </lineage>
</organism>
<feature type="transmembrane region" description="Helical" evidence="1">
    <location>
        <begin position="30"/>
        <end position="51"/>
    </location>
</feature>
<evidence type="ECO:0000313" key="3">
    <source>
        <dbReference type="Proteomes" id="UP000190150"/>
    </source>
</evidence>
<keyword evidence="1" id="KW-0472">Membrane</keyword>
<keyword evidence="3" id="KW-1185">Reference proteome</keyword>
<proteinExistence type="predicted"/>
<sequence>MFFRKKIFFQRKFVYIRFRDCTHANRRLSMIYEVLLTLGIILLGFMVYMQYVKTGKVYLFQDAVNVRLSTCYSDEEVHQDTGRSLVKLRLELLSLSPYYRGVCVEEIGFLKKDNIRFRQFSPLYLTDSAHDRRARELFLLVDIRLVPEIRLNGLELYISGYLECTEQSKHAIYQKFIVFERPAILDSEEEKYLA</sequence>
<keyword evidence="1" id="KW-0812">Transmembrane</keyword>
<reference evidence="3" key="1">
    <citation type="submission" date="2017-02" db="EMBL/GenBank/DDBJ databases">
        <authorList>
            <person name="Varghese N."/>
            <person name="Submissions S."/>
        </authorList>
    </citation>
    <scope>NUCLEOTIDE SEQUENCE [LARGE SCALE GENOMIC DNA]</scope>
    <source>
        <strain evidence="3">DSM 24091</strain>
    </source>
</reference>